<dbReference type="WBParaSite" id="ALUE_0000828801-mRNA-1">
    <property type="protein sequence ID" value="ALUE_0000828801-mRNA-1"/>
    <property type="gene ID" value="ALUE_0000828801"/>
</dbReference>
<evidence type="ECO:0000313" key="2">
    <source>
        <dbReference type="WBParaSite" id="ALUE_0000828801-mRNA-1"/>
    </source>
</evidence>
<sequence length="43" mass="4974">MFTFLFVSYEVVDYHKGEKIIAALRNPLLGCHFISPPNQCLNF</sequence>
<dbReference type="AlphaFoldDB" id="A0A9J2PFP0"/>
<organism evidence="1 2">
    <name type="scientific">Ascaris lumbricoides</name>
    <name type="common">Giant roundworm</name>
    <dbReference type="NCBI Taxonomy" id="6252"/>
    <lineage>
        <taxon>Eukaryota</taxon>
        <taxon>Metazoa</taxon>
        <taxon>Ecdysozoa</taxon>
        <taxon>Nematoda</taxon>
        <taxon>Chromadorea</taxon>
        <taxon>Rhabditida</taxon>
        <taxon>Spirurina</taxon>
        <taxon>Ascaridomorpha</taxon>
        <taxon>Ascaridoidea</taxon>
        <taxon>Ascarididae</taxon>
        <taxon>Ascaris</taxon>
    </lineage>
</organism>
<proteinExistence type="predicted"/>
<evidence type="ECO:0000313" key="1">
    <source>
        <dbReference type="Proteomes" id="UP000036681"/>
    </source>
</evidence>
<accession>A0A9J2PFP0</accession>
<reference evidence="2" key="1">
    <citation type="submission" date="2023-03" db="UniProtKB">
        <authorList>
            <consortium name="WormBaseParasite"/>
        </authorList>
    </citation>
    <scope>IDENTIFICATION</scope>
</reference>
<protein>
    <submittedName>
        <fullName evidence="2">Uncharacterized protein</fullName>
    </submittedName>
</protein>
<name>A0A9J2PFP0_ASCLU</name>
<dbReference type="Proteomes" id="UP000036681">
    <property type="component" value="Unplaced"/>
</dbReference>
<keyword evidence="1" id="KW-1185">Reference proteome</keyword>